<protein>
    <submittedName>
        <fullName evidence="2">Uncharacterized protein</fullName>
    </submittedName>
</protein>
<feature type="region of interest" description="Disordered" evidence="1">
    <location>
        <begin position="65"/>
        <end position="91"/>
    </location>
</feature>
<proteinExistence type="predicted"/>
<feature type="compositionally biased region" description="Basic and acidic residues" evidence="1">
    <location>
        <begin position="70"/>
        <end position="91"/>
    </location>
</feature>
<reference evidence="2" key="1">
    <citation type="submission" date="2023-12" db="EMBL/GenBank/DDBJ databases">
        <title>Genome assembly of Anisodus tanguticus.</title>
        <authorList>
            <person name="Wang Y.-J."/>
        </authorList>
    </citation>
    <scope>NUCLEOTIDE SEQUENCE</scope>
    <source>
        <strain evidence="2">KB-2021</strain>
        <tissue evidence="2">Leaf</tissue>
    </source>
</reference>
<dbReference type="AlphaFoldDB" id="A0AAE1R6X3"/>
<comment type="caution">
    <text evidence="2">The sequence shown here is derived from an EMBL/GenBank/DDBJ whole genome shotgun (WGS) entry which is preliminary data.</text>
</comment>
<dbReference type="EMBL" id="JAVYJV010000019">
    <property type="protein sequence ID" value="KAK4345933.1"/>
    <property type="molecule type" value="Genomic_DNA"/>
</dbReference>
<organism evidence="2 3">
    <name type="scientific">Anisodus tanguticus</name>
    <dbReference type="NCBI Taxonomy" id="243964"/>
    <lineage>
        <taxon>Eukaryota</taxon>
        <taxon>Viridiplantae</taxon>
        <taxon>Streptophyta</taxon>
        <taxon>Embryophyta</taxon>
        <taxon>Tracheophyta</taxon>
        <taxon>Spermatophyta</taxon>
        <taxon>Magnoliopsida</taxon>
        <taxon>eudicotyledons</taxon>
        <taxon>Gunneridae</taxon>
        <taxon>Pentapetalae</taxon>
        <taxon>asterids</taxon>
        <taxon>lamiids</taxon>
        <taxon>Solanales</taxon>
        <taxon>Solanaceae</taxon>
        <taxon>Solanoideae</taxon>
        <taxon>Hyoscyameae</taxon>
        <taxon>Anisodus</taxon>
    </lineage>
</organism>
<evidence type="ECO:0000313" key="3">
    <source>
        <dbReference type="Proteomes" id="UP001291623"/>
    </source>
</evidence>
<gene>
    <name evidence="2" type="ORF">RND71_036109</name>
</gene>
<keyword evidence="3" id="KW-1185">Reference proteome</keyword>
<evidence type="ECO:0000313" key="2">
    <source>
        <dbReference type="EMBL" id="KAK4345933.1"/>
    </source>
</evidence>
<dbReference type="Proteomes" id="UP001291623">
    <property type="component" value="Unassembled WGS sequence"/>
</dbReference>
<sequence>MDVETAFPTGELEEEDQNWFAELLGFFPNFHFGPRNVYILVLKVSDKTGIMNLTTETLALKLESQQLENQRSESKSHIETKSRYERYGYHR</sequence>
<accession>A0AAE1R6X3</accession>
<name>A0AAE1R6X3_9SOLA</name>
<evidence type="ECO:0000256" key="1">
    <source>
        <dbReference type="SAM" id="MobiDB-lite"/>
    </source>
</evidence>